<protein>
    <recommendedName>
        <fullName evidence="3">PRC-barrel domain containing protein</fullName>
    </recommendedName>
</protein>
<dbReference type="OrthoDB" id="5382881at2"/>
<gene>
    <name evidence="1" type="ORF">D7X12_03815</name>
</gene>
<evidence type="ECO:0000313" key="2">
    <source>
        <dbReference type="Proteomes" id="UP000273405"/>
    </source>
</evidence>
<name>A0A3A8P0X9_9BACT</name>
<evidence type="ECO:0008006" key="3">
    <source>
        <dbReference type="Google" id="ProtNLM"/>
    </source>
</evidence>
<reference evidence="2" key="1">
    <citation type="submission" date="2018-09" db="EMBL/GenBank/DDBJ databases">
        <authorList>
            <person name="Livingstone P.G."/>
            <person name="Whitworth D.E."/>
        </authorList>
    </citation>
    <scope>NUCLEOTIDE SEQUENCE [LARGE SCALE GENOMIC DNA]</scope>
    <source>
        <strain evidence="2">CA040B</strain>
    </source>
</reference>
<dbReference type="Proteomes" id="UP000273405">
    <property type="component" value="Unassembled WGS sequence"/>
</dbReference>
<dbReference type="EMBL" id="RAWG01000015">
    <property type="protein sequence ID" value="RKH47015.1"/>
    <property type="molecule type" value="Genomic_DNA"/>
</dbReference>
<dbReference type="AlphaFoldDB" id="A0A3A8P0X9"/>
<accession>A0A3A8P0X9</accession>
<keyword evidence="2" id="KW-1185">Reference proteome</keyword>
<evidence type="ECO:0000313" key="1">
    <source>
        <dbReference type="EMBL" id="RKH47015.1"/>
    </source>
</evidence>
<proteinExistence type="predicted"/>
<organism evidence="1 2">
    <name type="scientific">Corallococcus sicarius</name>
    <dbReference type="NCBI Taxonomy" id="2316726"/>
    <lineage>
        <taxon>Bacteria</taxon>
        <taxon>Pseudomonadati</taxon>
        <taxon>Myxococcota</taxon>
        <taxon>Myxococcia</taxon>
        <taxon>Myxococcales</taxon>
        <taxon>Cystobacterineae</taxon>
        <taxon>Myxococcaceae</taxon>
        <taxon>Corallococcus</taxon>
    </lineage>
</organism>
<comment type="caution">
    <text evidence="1">The sequence shown here is derived from an EMBL/GenBank/DDBJ whole genome shotgun (WGS) entry which is preliminary data.</text>
</comment>
<sequence>MTPMAFEDTPFERRSIIGGMRVRAADGTKLGYVAFIGQGHLYVRGSPFSRRWKEAPLDDVARVLQGAVVLREGATLVLADRLHHGELLSMTHPLAFVPGASHA</sequence>